<protein>
    <submittedName>
        <fullName evidence="2">Retrovirus-related Pol polyprotein from transposon RE1</fullName>
    </submittedName>
</protein>
<sequence length="224" mass="25616">MEEELATLERNQTWELVPKLNDVKLISCKWVYKIKRHTDRSIETHKARLVACGFSHQYGLDYDETSGPVAKLIVVHVLLALVASKTWNLWQMDANNAFLHGELDQEIYMNQPTGFLSPNHLKYVCKLQKALYGLKEAPRAWYGKIVEFLTHGGYLMTSADSSLSIKAKERKLAIVLVYVDDLIIMGDCEEEVLQTKENLSVHFQMKKLGLLKHFLGLEVDHNGT</sequence>
<dbReference type="PANTHER" id="PTHR43383:SF2">
    <property type="entry name" value="AMIDOHYDROLASE 2 FAMILY PROTEIN"/>
    <property type="match status" value="1"/>
</dbReference>
<reference evidence="2" key="1">
    <citation type="submission" date="2020-06" db="EMBL/GenBank/DDBJ databases">
        <authorList>
            <person name="Li T."/>
            <person name="Hu X."/>
            <person name="Zhang T."/>
            <person name="Song X."/>
            <person name="Zhang H."/>
            <person name="Dai N."/>
            <person name="Sheng W."/>
            <person name="Hou X."/>
            <person name="Wei L."/>
        </authorList>
    </citation>
    <scope>NUCLEOTIDE SEQUENCE</scope>
    <source>
        <strain evidence="2">KEN8</strain>
        <tissue evidence="2">Leaf</tissue>
    </source>
</reference>
<organism evidence="2">
    <name type="scientific">Sesamum calycinum</name>
    <dbReference type="NCBI Taxonomy" id="2727403"/>
    <lineage>
        <taxon>Eukaryota</taxon>
        <taxon>Viridiplantae</taxon>
        <taxon>Streptophyta</taxon>
        <taxon>Embryophyta</taxon>
        <taxon>Tracheophyta</taxon>
        <taxon>Spermatophyta</taxon>
        <taxon>Magnoliopsida</taxon>
        <taxon>eudicotyledons</taxon>
        <taxon>Gunneridae</taxon>
        <taxon>Pentapetalae</taxon>
        <taxon>asterids</taxon>
        <taxon>lamiids</taxon>
        <taxon>Lamiales</taxon>
        <taxon>Pedaliaceae</taxon>
        <taxon>Sesamum</taxon>
    </lineage>
</organism>
<evidence type="ECO:0000313" key="2">
    <source>
        <dbReference type="EMBL" id="KAL0315190.1"/>
    </source>
</evidence>
<reference evidence="2" key="2">
    <citation type="journal article" date="2024" name="Plant">
        <title>Genomic evolution and insights into agronomic trait innovations of Sesamum species.</title>
        <authorList>
            <person name="Miao H."/>
            <person name="Wang L."/>
            <person name="Qu L."/>
            <person name="Liu H."/>
            <person name="Sun Y."/>
            <person name="Le M."/>
            <person name="Wang Q."/>
            <person name="Wei S."/>
            <person name="Zheng Y."/>
            <person name="Lin W."/>
            <person name="Duan Y."/>
            <person name="Cao H."/>
            <person name="Xiong S."/>
            <person name="Wang X."/>
            <person name="Wei L."/>
            <person name="Li C."/>
            <person name="Ma Q."/>
            <person name="Ju M."/>
            <person name="Zhao R."/>
            <person name="Li G."/>
            <person name="Mu C."/>
            <person name="Tian Q."/>
            <person name="Mei H."/>
            <person name="Zhang T."/>
            <person name="Gao T."/>
            <person name="Zhang H."/>
        </authorList>
    </citation>
    <scope>NUCLEOTIDE SEQUENCE</scope>
    <source>
        <strain evidence="2">KEN8</strain>
    </source>
</reference>
<dbReference type="InterPro" id="IPR013103">
    <property type="entry name" value="RVT_2"/>
</dbReference>
<feature type="domain" description="Reverse transcriptase Ty1/copia-type" evidence="1">
    <location>
        <begin position="11"/>
        <end position="221"/>
    </location>
</feature>
<evidence type="ECO:0000259" key="1">
    <source>
        <dbReference type="Pfam" id="PF07727"/>
    </source>
</evidence>
<dbReference type="Pfam" id="PF07727">
    <property type="entry name" value="RVT_2"/>
    <property type="match status" value="1"/>
</dbReference>
<dbReference type="AlphaFoldDB" id="A0AAW2LA42"/>
<accession>A0AAW2LA42</accession>
<dbReference type="PANTHER" id="PTHR43383">
    <property type="entry name" value="NODULIN 6"/>
    <property type="match status" value="1"/>
</dbReference>
<dbReference type="InterPro" id="IPR043502">
    <property type="entry name" value="DNA/RNA_pol_sf"/>
</dbReference>
<gene>
    <name evidence="2" type="ORF">Scaly_2879400</name>
</gene>
<proteinExistence type="predicted"/>
<dbReference type="EMBL" id="JACGWM010000076">
    <property type="protein sequence ID" value="KAL0315190.1"/>
    <property type="molecule type" value="Genomic_DNA"/>
</dbReference>
<comment type="caution">
    <text evidence="2">The sequence shown here is derived from an EMBL/GenBank/DDBJ whole genome shotgun (WGS) entry which is preliminary data.</text>
</comment>
<name>A0AAW2LA42_9LAMI</name>
<dbReference type="SUPFAM" id="SSF56672">
    <property type="entry name" value="DNA/RNA polymerases"/>
    <property type="match status" value="1"/>
</dbReference>